<sequence>MANHPISIESAGGEYMESVLVLDWAVKPGEPVKAGQLIVTVETAKAATEVAAERDGWLAETFFSEGQEAPVGAVLGTISDTKPADASAGGPKSRPLAAPAPVMAAATAEGASSEAGAPAAVAGGRVIASPLARRLAREAGLDLCGISGSGPRGRIKQRDVAAALSARGEQPAIASPVASAAPQVASTAGGAPQAPVVSSVTRKADPVILLHGFGADRSAWRQVLPLLPAEFETITLDLPGHGAETGRSAQGIEDLALDVSDRIEALGIERSHLVGHSLGGATALALTALGRVAVRSLTLLAPGGLGPEINAGFIGGLTRSTTAEALERWLSVMVADPNVLPQGYARAVLRSMERNGQKAVLAALAERLFAGGTQAFDLLSALRRVSVPTRIVWGRSDRVIPHAHSLRAPGSAAVHLLDGVGHVPQMEAPELTARLIAETLRSAG</sequence>
<dbReference type="PANTHER" id="PTHR43798:SF5">
    <property type="entry name" value="MONOACYLGLYCEROL LIPASE ABHD6"/>
    <property type="match status" value="1"/>
</dbReference>
<proteinExistence type="inferred from homology"/>
<dbReference type="Pfam" id="PF00364">
    <property type="entry name" value="Biotin_lipoyl"/>
    <property type="match status" value="1"/>
</dbReference>
<dbReference type="SUPFAM" id="SSF53474">
    <property type="entry name" value="alpha/beta-Hydrolases"/>
    <property type="match status" value="1"/>
</dbReference>
<dbReference type="InterPro" id="IPR000073">
    <property type="entry name" value="AB_hydrolase_1"/>
</dbReference>
<dbReference type="Proteomes" id="UP000659172">
    <property type="component" value="Unassembled WGS sequence"/>
</dbReference>
<feature type="domain" description="Lipoyl-binding" evidence="4">
    <location>
        <begin position="3"/>
        <end position="79"/>
    </location>
</feature>
<dbReference type="SUPFAM" id="SSF51230">
    <property type="entry name" value="Single hybrid motif"/>
    <property type="match status" value="1"/>
</dbReference>
<organism evidence="6 7">
    <name type="scientific">Mycoplana rhizolycopersici</name>
    <dbReference type="NCBI Taxonomy" id="2746702"/>
    <lineage>
        <taxon>Bacteria</taxon>
        <taxon>Pseudomonadati</taxon>
        <taxon>Pseudomonadota</taxon>
        <taxon>Alphaproteobacteria</taxon>
        <taxon>Hyphomicrobiales</taxon>
        <taxon>Rhizobiaceae</taxon>
        <taxon>Mycoplana</taxon>
    </lineage>
</organism>
<protein>
    <submittedName>
        <fullName evidence="6">Acetoin dehydrogenase dihydrolipoyllysine-residue acetyltransferase subunit</fullName>
    </submittedName>
</protein>
<dbReference type="InterPro" id="IPR011053">
    <property type="entry name" value="Single_hybrid_motif"/>
</dbReference>
<dbReference type="CDD" id="cd06849">
    <property type="entry name" value="lipoyl_domain"/>
    <property type="match status" value="1"/>
</dbReference>
<comment type="similarity">
    <text evidence="2">Belongs to the 2-oxoacid dehydrogenase family.</text>
</comment>
<dbReference type="PRINTS" id="PR00111">
    <property type="entry name" value="ABHYDROLASE"/>
</dbReference>
<dbReference type="InterPro" id="IPR036625">
    <property type="entry name" value="E3-bd_dom_sf"/>
</dbReference>
<dbReference type="PROSITE" id="PS51826">
    <property type="entry name" value="PSBD"/>
    <property type="match status" value="1"/>
</dbReference>
<dbReference type="PROSITE" id="PS00189">
    <property type="entry name" value="LIPOYL"/>
    <property type="match status" value="1"/>
</dbReference>
<dbReference type="RefSeq" id="WP_176951420.1">
    <property type="nucleotide sequence ID" value="NZ_JABXYK010000013.1"/>
</dbReference>
<dbReference type="EMBL" id="JABXYK010000013">
    <property type="protein sequence ID" value="NVP57455.1"/>
    <property type="molecule type" value="Genomic_DNA"/>
</dbReference>
<dbReference type="PROSITE" id="PS50968">
    <property type="entry name" value="BIOTINYL_LIPOYL"/>
    <property type="match status" value="1"/>
</dbReference>
<dbReference type="InterPro" id="IPR000089">
    <property type="entry name" value="Biotin_lipoyl"/>
</dbReference>
<dbReference type="InterPro" id="IPR003016">
    <property type="entry name" value="2-oxoA_DH_lipoyl-BS"/>
</dbReference>
<keyword evidence="7" id="KW-1185">Reference proteome</keyword>
<dbReference type="Pfam" id="PF02817">
    <property type="entry name" value="E3_binding"/>
    <property type="match status" value="1"/>
</dbReference>
<dbReference type="InterPro" id="IPR004167">
    <property type="entry name" value="PSBD"/>
</dbReference>
<evidence type="ECO:0000313" key="6">
    <source>
        <dbReference type="EMBL" id="NVP57455.1"/>
    </source>
</evidence>
<dbReference type="Gene3D" id="4.10.320.10">
    <property type="entry name" value="E3-binding domain"/>
    <property type="match status" value="1"/>
</dbReference>
<keyword evidence="3" id="KW-0450">Lipoyl</keyword>
<gene>
    <name evidence="6" type="ORF">HV823_19520</name>
</gene>
<evidence type="ECO:0000256" key="2">
    <source>
        <dbReference type="ARBA" id="ARBA00007317"/>
    </source>
</evidence>
<dbReference type="Gene3D" id="3.40.50.1820">
    <property type="entry name" value="alpha/beta hydrolase"/>
    <property type="match status" value="1"/>
</dbReference>
<dbReference type="NCBIfam" id="NF011457">
    <property type="entry name" value="PRK14875.1"/>
    <property type="match status" value="1"/>
</dbReference>
<evidence type="ECO:0000256" key="1">
    <source>
        <dbReference type="ARBA" id="ARBA00001938"/>
    </source>
</evidence>
<dbReference type="PANTHER" id="PTHR43798">
    <property type="entry name" value="MONOACYLGLYCEROL LIPASE"/>
    <property type="match status" value="1"/>
</dbReference>
<evidence type="ECO:0000256" key="3">
    <source>
        <dbReference type="ARBA" id="ARBA00022823"/>
    </source>
</evidence>
<dbReference type="Pfam" id="PF12697">
    <property type="entry name" value="Abhydrolase_6"/>
    <property type="match status" value="1"/>
</dbReference>
<evidence type="ECO:0000313" key="7">
    <source>
        <dbReference type="Proteomes" id="UP000659172"/>
    </source>
</evidence>
<comment type="caution">
    <text evidence="6">The sequence shown here is derived from an EMBL/GenBank/DDBJ whole genome shotgun (WGS) entry which is preliminary data.</text>
</comment>
<dbReference type="InterPro" id="IPR050266">
    <property type="entry name" value="AB_hydrolase_sf"/>
</dbReference>
<feature type="domain" description="Peripheral subunit-binding (PSBD)" evidence="5">
    <location>
        <begin position="127"/>
        <end position="164"/>
    </location>
</feature>
<accession>A0ABX2QI62</accession>
<dbReference type="SUPFAM" id="SSF47005">
    <property type="entry name" value="Peripheral subunit-binding domain of 2-oxo acid dehydrogenase complex"/>
    <property type="match status" value="1"/>
</dbReference>
<name>A0ABX2QI62_9HYPH</name>
<evidence type="ECO:0000259" key="5">
    <source>
        <dbReference type="PROSITE" id="PS51826"/>
    </source>
</evidence>
<comment type="cofactor">
    <cofactor evidence="1">
        <name>(R)-lipoate</name>
        <dbReference type="ChEBI" id="CHEBI:83088"/>
    </cofactor>
</comment>
<dbReference type="InterPro" id="IPR029058">
    <property type="entry name" value="AB_hydrolase_fold"/>
</dbReference>
<reference evidence="6 7" key="1">
    <citation type="submission" date="2020-06" db="EMBL/GenBank/DDBJ databases">
        <title>Rhizobium sp.nov. isolated from the tomato plant.</title>
        <authorList>
            <person name="Thin K.K."/>
            <person name="Zhang X."/>
            <person name="He S."/>
        </authorList>
    </citation>
    <scope>NUCLEOTIDE SEQUENCE [LARGE SCALE GENOMIC DNA]</scope>
    <source>
        <strain evidence="6 7">DBTS2</strain>
    </source>
</reference>
<evidence type="ECO:0000259" key="4">
    <source>
        <dbReference type="PROSITE" id="PS50968"/>
    </source>
</evidence>
<dbReference type="Gene3D" id="2.40.50.100">
    <property type="match status" value="1"/>
</dbReference>